<reference evidence="1 2" key="1">
    <citation type="submission" date="2020-12" db="EMBL/GenBank/DDBJ databases">
        <title>Genome public.</title>
        <authorList>
            <person name="Sun Q."/>
        </authorList>
    </citation>
    <scope>NUCLEOTIDE SEQUENCE [LARGE SCALE GENOMIC DNA]</scope>
    <source>
        <strain evidence="1 2">CCM 8864</strain>
    </source>
</reference>
<dbReference type="RefSeq" id="WP_198736760.1">
    <property type="nucleotide sequence ID" value="NZ_JAEIOT010000011.1"/>
</dbReference>
<sequence length="108" mass="12296">MRKMADGHREFLRQIKTLLNRQLPAPTERVEFEPLVLEFRVSLETNILKLGLPFEPLILKLGFAPKPIVLQYAFPDESVMLSFIFPLLLIQGPSLSSPHRQGNTPSSK</sequence>
<evidence type="ECO:0000313" key="1">
    <source>
        <dbReference type="EMBL" id="MBI9001306.1"/>
    </source>
</evidence>
<protein>
    <submittedName>
        <fullName evidence="1">Uncharacterized protein</fullName>
    </submittedName>
</protein>
<keyword evidence="2" id="KW-1185">Reference proteome</keyword>
<evidence type="ECO:0000313" key="2">
    <source>
        <dbReference type="Proteomes" id="UP000625574"/>
    </source>
</evidence>
<comment type="caution">
    <text evidence="1">The sequence shown here is derived from an EMBL/GenBank/DDBJ whole genome shotgun (WGS) entry which is preliminary data.</text>
</comment>
<accession>A0ABS0VWZ7</accession>
<gene>
    <name evidence="1" type="ORF">JDV76_10060</name>
</gene>
<name>A0ABS0VWZ7_9CORY</name>
<organism evidence="1 2">
    <name type="scientific">Corynebacterium marambiense</name>
    <dbReference type="NCBI Taxonomy" id="2765364"/>
    <lineage>
        <taxon>Bacteria</taxon>
        <taxon>Bacillati</taxon>
        <taxon>Actinomycetota</taxon>
        <taxon>Actinomycetes</taxon>
        <taxon>Mycobacteriales</taxon>
        <taxon>Corynebacteriaceae</taxon>
        <taxon>Corynebacterium</taxon>
    </lineage>
</organism>
<dbReference type="EMBL" id="JAEIOT010000011">
    <property type="protein sequence ID" value="MBI9001306.1"/>
    <property type="molecule type" value="Genomic_DNA"/>
</dbReference>
<proteinExistence type="predicted"/>
<dbReference type="Proteomes" id="UP000625574">
    <property type="component" value="Unassembled WGS sequence"/>
</dbReference>